<gene>
    <name evidence="1" type="ORF">EZS28_008323</name>
</gene>
<protein>
    <submittedName>
        <fullName evidence="1">Uncharacterized protein</fullName>
    </submittedName>
</protein>
<dbReference type="EMBL" id="SNRW01001502">
    <property type="protein sequence ID" value="KAA6396152.1"/>
    <property type="molecule type" value="Genomic_DNA"/>
</dbReference>
<proteinExistence type="predicted"/>
<organism evidence="1 2">
    <name type="scientific">Streblomastix strix</name>
    <dbReference type="NCBI Taxonomy" id="222440"/>
    <lineage>
        <taxon>Eukaryota</taxon>
        <taxon>Metamonada</taxon>
        <taxon>Preaxostyla</taxon>
        <taxon>Oxymonadida</taxon>
        <taxon>Streblomastigidae</taxon>
        <taxon>Streblomastix</taxon>
    </lineage>
</organism>
<sequence length="137" mass="15702">MLDDNYIVSSCSIISELFVSRSCLIRALTQLAQKSREMASHTFRPDAKSGDLPNTTNINFYQDITYVCFNSMQPVFTGCKRVVILLWQESQKQCKVIMSTYISINVLGQERQETMVKLLNIPKLKFQGLIRRLTNSV</sequence>
<name>A0A5J4WNF6_9EUKA</name>
<dbReference type="Proteomes" id="UP000324800">
    <property type="component" value="Unassembled WGS sequence"/>
</dbReference>
<evidence type="ECO:0000313" key="1">
    <source>
        <dbReference type="EMBL" id="KAA6396152.1"/>
    </source>
</evidence>
<evidence type="ECO:0000313" key="2">
    <source>
        <dbReference type="Proteomes" id="UP000324800"/>
    </source>
</evidence>
<dbReference type="AlphaFoldDB" id="A0A5J4WNF6"/>
<accession>A0A5J4WNF6</accession>
<reference evidence="1 2" key="1">
    <citation type="submission" date="2019-03" db="EMBL/GenBank/DDBJ databases">
        <title>Single cell metagenomics reveals metabolic interactions within the superorganism composed of flagellate Streblomastix strix and complex community of Bacteroidetes bacteria on its surface.</title>
        <authorList>
            <person name="Treitli S.C."/>
            <person name="Kolisko M."/>
            <person name="Husnik F."/>
            <person name="Keeling P."/>
            <person name="Hampl V."/>
        </authorList>
    </citation>
    <scope>NUCLEOTIDE SEQUENCE [LARGE SCALE GENOMIC DNA]</scope>
    <source>
        <strain evidence="1">ST1C</strain>
    </source>
</reference>
<comment type="caution">
    <text evidence="1">The sequence shown here is derived from an EMBL/GenBank/DDBJ whole genome shotgun (WGS) entry which is preliminary data.</text>
</comment>